<dbReference type="InterPro" id="IPR035644">
    <property type="entry name" value="MraZ_C"/>
</dbReference>
<dbReference type="HAMAP" id="MF_01008">
    <property type="entry name" value="MraZ"/>
    <property type="match status" value="1"/>
</dbReference>
<evidence type="ECO:0000256" key="4">
    <source>
        <dbReference type="ARBA" id="ARBA00023015"/>
    </source>
</evidence>
<keyword evidence="4 7" id="KW-0805">Transcription regulation</keyword>
<feature type="domain" description="SpoVT-AbrB" evidence="8">
    <location>
        <begin position="5"/>
        <end position="48"/>
    </location>
</feature>
<evidence type="ECO:0000256" key="6">
    <source>
        <dbReference type="ARBA" id="ARBA00023163"/>
    </source>
</evidence>
<evidence type="ECO:0000256" key="7">
    <source>
        <dbReference type="HAMAP-Rule" id="MF_01008"/>
    </source>
</evidence>
<dbReference type="GO" id="GO:0003700">
    <property type="term" value="F:DNA-binding transcription factor activity"/>
    <property type="evidence" value="ECO:0007669"/>
    <property type="project" value="UniProtKB-UniRule"/>
</dbReference>
<dbReference type="KEGG" id="haby:HLVA_07880"/>
<keyword evidence="10" id="KW-1185">Reference proteome</keyword>
<dbReference type="Gene3D" id="3.40.1550.20">
    <property type="entry name" value="Transcriptional regulator MraZ domain"/>
    <property type="match status" value="1"/>
</dbReference>
<evidence type="ECO:0000256" key="1">
    <source>
        <dbReference type="ARBA" id="ARBA00013860"/>
    </source>
</evidence>
<dbReference type="Proteomes" id="UP001321582">
    <property type="component" value="Chromosome"/>
</dbReference>
<comment type="subcellular location">
    <subcellularLocation>
        <location evidence="7">Cytoplasm</location>
        <location evidence="7">Nucleoid</location>
    </subcellularLocation>
</comment>
<keyword evidence="5 7" id="KW-0238">DNA-binding</keyword>
<dbReference type="GO" id="GO:0009295">
    <property type="term" value="C:nucleoid"/>
    <property type="evidence" value="ECO:0007669"/>
    <property type="project" value="UniProtKB-SubCell"/>
</dbReference>
<dbReference type="InterPro" id="IPR037914">
    <property type="entry name" value="SpoVT-AbrB_sf"/>
</dbReference>
<dbReference type="InterPro" id="IPR007159">
    <property type="entry name" value="SpoVT-AbrB_dom"/>
</dbReference>
<comment type="similarity">
    <text evidence="7">Belongs to the MraZ family.</text>
</comment>
<evidence type="ECO:0000256" key="3">
    <source>
        <dbReference type="ARBA" id="ARBA00022737"/>
    </source>
</evidence>
<dbReference type="PANTHER" id="PTHR34701:SF1">
    <property type="entry name" value="TRANSCRIPTIONAL REGULATOR MRAZ"/>
    <property type="match status" value="1"/>
</dbReference>
<reference evidence="9 10" key="1">
    <citation type="submission" date="2022-11" db="EMBL/GenBank/DDBJ databases">
        <title>Haliovirga abyssi gen. nov., sp. nov., a mesophilic fermentative bacterium isolated from the Iheya North hydrothermal field and the proposal of Haliovirgaceae fam. nov.</title>
        <authorList>
            <person name="Miyazaki U."/>
            <person name="Tame A."/>
            <person name="Miyazaki J."/>
            <person name="Takai K."/>
            <person name="Sawayama S."/>
            <person name="Kitajima M."/>
            <person name="Okamoto A."/>
            <person name="Nakagawa S."/>
        </authorList>
    </citation>
    <scope>NUCLEOTIDE SEQUENCE [LARGE SCALE GENOMIC DNA]</scope>
    <source>
        <strain evidence="9 10">IC12</strain>
    </source>
</reference>
<keyword evidence="3" id="KW-0677">Repeat</keyword>
<protein>
    <recommendedName>
        <fullName evidence="1 7">Transcriptional regulator MraZ</fullName>
    </recommendedName>
</protein>
<feature type="domain" description="SpoVT-AbrB" evidence="8">
    <location>
        <begin position="77"/>
        <end position="120"/>
    </location>
</feature>
<dbReference type="InterPro" id="IPR003444">
    <property type="entry name" value="MraZ"/>
</dbReference>
<dbReference type="PANTHER" id="PTHR34701">
    <property type="entry name" value="TRANSCRIPTIONAL REGULATOR MRAZ"/>
    <property type="match status" value="1"/>
</dbReference>
<dbReference type="NCBIfam" id="TIGR00242">
    <property type="entry name" value="division/cell wall cluster transcriptional repressor MraZ"/>
    <property type="match status" value="1"/>
</dbReference>
<dbReference type="CDD" id="cd16320">
    <property type="entry name" value="MraZ_N"/>
    <property type="match status" value="1"/>
</dbReference>
<sequence length="142" mass="16710">MFMGEFKHNMDSKGRVMMPSKFREEIKDGNFVLTRGLENCLFLYPIEEWEKLEEKIKGLPLTKKDARAFVRFLFSGAIKENLDKQGRIKIPDNLLQFSKIEKEVIITGALNRIEIWSFDNWNSYIKEAENSFEEIAENLIDL</sequence>
<dbReference type="PROSITE" id="PS51740">
    <property type="entry name" value="SPOVT_ABRB"/>
    <property type="match status" value="2"/>
</dbReference>
<accession>A0AAU9DHK3</accession>
<dbReference type="CDD" id="cd16321">
    <property type="entry name" value="MraZ_C"/>
    <property type="match status" value="1"/>
</dbReference>
<evidence type="ECO:0000313" key="10">
    <source>
        <dbReference type="Proteomes" id="UP001321582"/>
    </source>
</evidence>
<evidence type="ECO:0000313" key="9">
    <source>
        <dbReference type="EMBL" id="BDU50219.1"/>
    </source>
</evidence>
<organism evidence="9 10">
    <name type="scientific">Haliovirga abyssi</name>
    <dbReference type="NCBI Taxonomy" id="2996794"/>
    <lineage>
        <taxon>Bacteria</taxon>
        <taxon>Fusobacteriati</taxon>
        <taxon>Fusobacteriota</taxon>
        <taxon>Fusobacteriia</taxon>
        <taxon>Fusobacteriales</taxon>
        <taxon>Haliovirgaceae</taxon>
        <taxon>Haliovirga</taxon>
    </lineage>
</organism>
<gene>
    <name evidence="7 9" type="primary">mraZ</name>
    <name evidence="9" type="ORF">HLVA_07880</name>
</gene>
<comment type="subunit">
    <text evidence="7">Forms oligomers.</text>
</comment>
<proteinExistence type="inferred from homology"/>
<dbReference type="AlphaFoldDB" id="A0AAU9DHK3"/>
<keyword evidence="6 7" id="KW-0804">Transcription</keyword>
<dbReference type="GO" id="GO:2000143">
    <property type="term" value="P:negative regulation of DNA-templated transcription initiation"/>
    <property type="evidence" value="ECO:0007669"/>
    <property type="project" value="TreeGrafter"/>
</dbReference>
<dbReference type="SUPFAM" id="SSF89447">
    <property type="entry name" value="AbrB/MazE/MraZ-like"/>
    <property type="match status" value="1"/>
</dbReference>
<dbReference type="GO" id="GO:0000976">
    <property type="term" value="F:transcription cis-regulatory region binding"/>
    <property type="evidence" value="ECO:0007669"/>
    <property type="project" value="TreeGrafter"/>
</dbReference>
<dbReference type="InterPro" id="IPR035642">
    <property type="entry name" value="MraZ_N"/>
</dbReference>
<dbReference type="Pfam" id="PF02381">
    <property type="entry name" value="MraZ"/>
    <property type="match status" value="2"/>
</dbReference>
<dbReference type="EMBL" id="AP027059">
    <property type="protein sequence ID" value="BDU50219.1"/>
    <property type="molecule type" value="Genomic_DNA"/>
</dbReference>
<evidence type="ECO:0000259" key="8">
    <source>
        <dbReference type="PROSITE" id="PS51740"/>
    </source>
</evidence>
<dbReference type="InterPro" id="IPR020603">
    <property type="entry name" value="MraZ_dom"/>
</dbReference>
<dbReference type="GO" id="GO:0005737">
    <property type="term" value="C:cytoplasm"/>
    <property type="evidence" value="ECO:0007669"/>
    <property type="project" value="UniProtKB-UniRule"/>
</dbReference>
<name>A0AAU9DHK3_9FUSO</name>
<evidence type="ECO:0000256" key="5">
    <source>
        <dbReference type="ARBA" id="ARBA00023125"/>
    </source>
</evidence>
<keyword evidence="2 7" id="KW-0963">Cytoplasm</keyword>
<evidence type="ECO:0000256" key="2">
    <source>
        <dbReference type="ARBA" id="ARBA00022490"/>
    </source>
</evidence>
<dbReference type="InterPro" id="IPR038619">
    <property type="entry name" value="MraZ_sf"/>
</dbReference>
<dbReference type="FunFam" id="3.40.1550.20:FF:000002">
    <property type="entry name" value="Transcriptional regulator MraZ"/>
    <property type="match status" value="1"/>
</dbReference>